<proteinExistence type="predicted"/>
<dbReference type="EMBL" id="BK016210">
    <property type="protein sequence ID" value="DAG02508.1"/>
    <property type="molecule type" value="Genomic_DNA"/>
</dbReference>
<organism evidence="1">
    <name type="scientific">Siphoviridae sp. ctneY2</name>
    <dbReference type="NCBI Taxonomy" id="2825664"/>
    <lineage>
        <taxon>Viruses</taxon>
        <taxon>Duplodnaviria</taxon>
        <taxon>Heunggongvirae</taxon>
        <taxon>Uroviricota</taxon>
        <taxon>Caudoviricetes</taxon>
    </lineage>
</organism>
<reference evidence="1" key="1">
    <citation type="journal article" date="2021" name="Proc. Natl. Acad. Sci. U.S.A.">
        <title>A Catalog of Tens of Thousands of Viruses from Human Metagenomes Reveals Hidden Associations with Chronic Diseases.</title>
        <authorList>
            <person name="Tisza M.J."/>
            <person name="Buck C.B."/>
        </authorList>
    </citation>
    <scope>NUCLEOTIDE SEQUENCE</scope>
    <source>
        <strain evidence="1">CtneY2</strain>
    </source>
</reference>
<name>A0A8S5V712_9CAUD</name>
<evidence type="ECO:0000313" key="1">
    <source>
        <dbReference type="EMBL" id="DAG02508.1"/>
    </source>
</evidence>
<accession>A0A8S5V712</accession>
<sequence>MVEETRFLGRTRQAPGAPVSIGVWVQVPFPAPM</sequence>
<protein>
    <submittedName>
        <fullName evidence="1">Uncharacterized protein</fullName>
    </submittedName>
</protein>